<keyword evidence="1" id="KW-0472">Membrane</keyword>
<sequence length="590" mass="69568">MNLFKIKKFIRNNFDIIFKSLIILLFAFFLLRVFWLDADLPSYGLSYYMPIDEGLYSKMSLNLFNSHSLYNNGNVSFYTAPSYRTNIIGNLLQFIFLNLTGDNYYSFRMPSIIFSILLLFFTLKTIKLICNRNCVSDIKTKIIILAVFFFMSIDFQYLLASRIFENSILRALFLIMTYYFYLKIESLNKKYFITSFLCVCSIFFVYFSNVFVAVPFFVIIIIKLFIEKNKIEAKQIFKYSFLGFILALSLAEAYYLIVWKSGAFYNLFSAISDYSGRLIGSSVNTYNQASNFFEAILYNAYYFFGSNMFIFNFIFEIIAVLSFFYIVFKNKNKLVESEIFLLSFIFGFFIQSLLAADCVERKAFVLYPLLIILIVNTIIHFENLKVTINNLSIIHFLLFGCIILFFAYSCYKTKLYKNHYMDMNINEIKVLALSIIIQTMMFLFILIFLKIKKEKYIVFSAMISIFMLIITNFYFSTKYVYICRTYTEKQVMIDLGNDVGNEKILGPYVYGYTLYNDIIPVSNTVEEYRKYIDNNDAIYYFHYASIDNSPYLNEEIFGKKEPTVALIKSYYRYYRSEGTDKPVGLFKKIE</sequence>
<feature type="transmembrane region" description="Helical" evidence="1">
    <location>
        <begin position="236"/>
        <end position="257"/>
    </location>
</feature>
<reference evidence="2" key="3">
    <citation type="submission" date="2021-10" db="EMBL/GenBank/DDBJ databases">
        <title>Collection of gut derived symbiotic bacterial strains cultured from healthy donors.</title>
        <authorList>
            <person name="Lin H."/>
            <person name="Littmann E."/>
            <person name="Kohout C."/>
            <person name="Pamer E.G."/>
        </authorList>
    </citation>
    <scope>NUCLEOTIDE SEQUENCE</scope>
    <source>
        <strain evidence="2">DFI.4.48</strain>
    </source>
</reference>
<dbReference type="RefSeq" id="WP_106988664.1">
    <property type="nucleotide sequence ID" value="NZ_JAJDKR010000009.1"/>
</dbReference>
<dbReference type="AlphaFoldDB" id="A0A2T3FPQ5"/>
<organism evidence="3 4">
    <name type="scientific">Faecalibacillus faecis</name>
    <dbReference type="NCBI Taxonomy" id="1982628"/>
    <lineage>
        <taxon>Bacteria</taxon>
        <taxon>Bacillati</taxon>
        <taxon>Bacillota</taxon>
        <taxon>Erysipelotrichia</taxon>
        <taxon>Erysipelotrichales</taxon>
        <taxon>Coprobacillaceae</taxon>
        <taxon>Faecalibacillus</taxon>
    </lineage>
</organism>
<feature type="transmembrane region" description="Helical" evidence="1">
    <location>
        <begin position="362"/>
        <end position="381"/>
    </location>
</feature>
<protein>
    <submittedName>
        <fullName evidence="2">Glycosyltransferase family 39 protein</fullName>
    </submittedName>
</protein>
<accession>A0A2T3FPQ5</accession>
<feature type="transmembrane region" description="Helical" evidence="1">
    <location>
        <begin position="191"/>
        <end position="224"/>
    </location>
</feature>
<feature type="transmembrane region" description="Helical" evidence="1">
    <location>
        <begin position="339"/>
        <end position="356"/>
    </location>
</feature>
<feature type="transmembrane region" description="Helical" evidence="1">
    <location>
        <begin position="300"/>
        <end position="327"/>
    </location>
</feature>
<proteinExistence type="predicted"/>
<dbReference type="GeneID" id="77471678"/>
<feature type="transmembrane region" description="Helical" evidence="1">
    <location>
        <begin position="16"/>
        <end position="35"/>
    </location>
</feature>
<keyword evidence="1" id="KW-1133">Transmembrane helix</keyword>
<feature type="transmembrane region" description="Helical" evidence="1">
    <location>
        <begin position="428"/>
        <end position="449"/>
    </location>
</feature>
<dbReference type="EMBL" id="JAJDKZ010000010">
    <property type="protein sequence ID" value="MCB8609921.1"/>
    <property type="molecule type" value="Genomic_DNA"/>
</dbReference>
<feature type="transmembrane region" description="Helical" evidence="1">
    <location>
        <begin position="142"/>
        <end position="164"/>
    </location>
</feature>
<feature type="transmembrane region" description="Helical" evidence="1">
    <location>
        <begin position="456"/>
        <end position="475"/>
    </location>
</feature>
<dbReference type="Proteomes" id="UP001198439">
    <property type="component" value="Unassembled WGS sequence"/>
</dbReference>
<feature type="transmembrane region" description="Helical" evidence="1">
    <location>
        <begin position="388"/>
        <end position="408"/>
    </location>
</feature>
<keyword evidence="1" id="KW-0812">Transmembrane</keyword>
<dbReference type="Proteomes" id="UP000241201">
    <property type="component" value="Unassembled WGS sequence"/>
</dbReference>
<evidence type="ECO:0000313" key="2">
    <source>
        <dbReference type="EMBL" id="MCB8609921.1"/>
    </source>
</evidence>
<dbReference type="EMBL" id="PYLP01000019">
    <property type="protein sequence ID" value="PST37254.1"/>
    <property type="molecule type" value="Genomic_DNA"/>
</dbReference>
<evidence type="ECO:0000256" key="1">
    <source>
        <dbReference type="SAM" id="Phobius"/>
    </source>
</evidence>
<evidence type="ECO:0000313" key="3">
    <source>
        <dbReference type="EMBL" id="PST37254.1"/>
    </source>
</evidence>
<reference evidence="3" key="2">
    <citation type="journal article" date="2019" name="Int. J. Syst. Evol. Microbiol.">
        <title>Faecalibacillus intestinalis gen. nov., sp. nov. and Faecalibacillus faecis sp. nov., isolated from human faeces.</title>
        <authorList>
            <person name="Seo B."/>
            <person name="Jeon K."/>
            <person name="Baek I."/>
            <person name="Lee Y.M."/>
            <person name="Baek K."/>
            <person name="Ko G."/>
        </authorList>
    </citation>
    <scope>NUCLEOTIDE SEQUENCE</scope>
    <source>
        <strain evidence="3">SNUG30370</strain>
    </source>
</reference>
<keyword evidence="4" id="KW-1185">Reference proteome</keyword>
<comment type="caution">
    <text evidence="3">The sequence shown here is derived from an EMBL/GenBank/DDBJ whole genome shotgun (WGS) entry which is preliminary data.</text>
</comment>
<name>A0A2T3FPQ5_9FIRM</name>
<reference evidence="4" key="1">
    <citation type="submission" date="2018-03" db="EMBL/GenBank/DDBJ databases">
        <title>Lachnoclostridium SNUG30370 gen.nov., sp.nov., isolated from human faeces.</title>
        <authorList>
            <person name="Seo B."/>
            <person name="Jeon K."/>
            <person name="Ko G."/>
        </authorList>
    </citation>
    <scope>NUCLEOTIDE SEQUENCE [LARGE SCALE GENOMIC DNA]</scope>
    <source>
        <strain evidence="4">SNUG30370</strain>
    </source>
</reference>
<evidence type="ECO:0000313" key="4">
    <source>
        <dbReference type="Proteomes" id="UP000241201"/>
    </source>
</evidence>
<gene>
    <name evidence="3" type="ORF">C7U55_11350</name>
    <name evidence="2" type="ORF">LJD69_04860</name>
</gene>